<evidence type="ECO:0000313" key="10">
    <source>
        <dbReference type="EMBL" id="NYD34030.1"/>
    </source>
</evidence>
<dbReference type="SUPFAM" id="SSF103473">
    <property type="entry name" value="MFS general substrate transporter"/>
    <property type="match status" value="2"/>
</dbReference>
<keyword evidence="3" id="KW-1003">Cell membrane</keyword>
<dbReference type="InterPro" id="IPR011701">
    <property type="entry name" value="MFS"/>
</dbReference>
<feature type="transmembrane region" description="Helical" evidence="8">
    <location>
        <begin position="367"/>
        <end position="386"/>
    </location>
</feature>
<dbReference type="PROSITE" id="PS50850">
    <property type="entry name" value="MFS"/>
    <property type="match status" value="1"/>
</dbReference>
<reference evidence="10 11" key="1">
    <citation type="submission" date="2020-07" db="EMBL/GenBank/DDBJ databases">
        <title>Sequencing the genomes of 1000 actinobacteria strains.</title>
        <authorList>
            <person name="Klenk H.-P."/>
        </authorList>
    </citation>
    <scope>NUCLEOTIDE SEQUENCE [LARGE SCALE GENOMIC DNA]</scope>
    <source>
        <strain evidence="10 11">DSM 45772</strain>
    </source>
</reference>
<dbReference type="AlphaFoldDB" id="A0A7Y9J3J5"/>
<feature type="transmembrane region" description="Helical" evidence="8">
    <location>
        <begin position="66"/>
        <end position="85"/>
    </location>
</feature>
<evidence type="ECO:0000256" key="5">
    <source>
        <dbReference type="ARBA" id="ARBA00022989"/>
    </source>
</evidence>
<dbReference type="PANTHER" id="PTHR42718:SF46">
    <property type="entry name" value="BLR6921 PROTEIN"/>
    <property type="match status" value="1"/>
</dbReference>
<proteinExistence type="predicted"/>
<evidence type="ECO:0000256" key="7">
    <source>
        <dbReference type="SAM" id="MobiDB-lite"/>
    </source>
</evidence>
<dbReference type="EMBL" id="JACCBN010000001">
    <property type="protein sequence ID" value="NYD34030.1"/>
    <property type="molecule type" value="Genomic_DNA"/>
</dbReference>
<dbReference type="Proteomes" id="UP000535890">
    <property type="component" value="Unassembled WGS sequence"/>
</dbReference>
<name>A0A7Y9J3J5_9PSEU</name>
<gene>
    <name evidence="10" type="ORF">BJ983_000132</name>
</gene>
<feature type="domain" description="Major facilitator superfamily (MFS) profile" evidence="9">
    <location>
        <begin position="25"/>
        <end position="500"/>
    </location>
</feature>
<organism evidence="10 11">
    <name type="scientific">Actinomycetospora corticicola</name>
    <dbReference type="NCBI Taxonomy" id="663602"/>
    <lineage>
        <taxon>Bacteria</taxon>
        <taxon>Bacillati</taxon>
        <taxon>Actinomycetota</taxon>
        <taxon>Actinomycetes</taxon>
        <taxon>Pseudonocardiales</taxon>
        <taxon>Pseudonocardiaceae</taxon>
        <taxon>Actinomycetospora</taxon>
    </lineage>
</organism>
<keyword evidence="6 8" id="KW-0472">Membrane</keyword>
<evidence type="ECO:0000313" key="11">
    <source>
        <dbReference type="Proteomes" id="UP000535890"/>
    </source>
</evidence>
<evidence type="ECO:0000256" key="4">
    <source>
        <dbReference type="ARBA" id="ARBA00022692"/>
    </source>
</evidence>
<comment type="caution">
    <text evidence="10">The sequence shown here is derived from an EMBL/GenBank/DDBJ whole genome shotgun (WGS) entry which is preliminary data.</text>
</comment>
<dbReference type="GO" id="GO:0022857">
    <property type="term" value="F:transmembrane transporter activity"/>
    <property type="evidence" value="ECO:0007669"/>
    <property type="project" value="InterPro"/>
</dbReference>
<feature type="transmembrane region" description="Helical" evidence="8">
    <location>
        <begin position="123"/>
        <end position="147"/>
    </location>
</feature>
<dbReference type="Gene3D" id="2.60.40.1120">
    <property type="entry name" value="Carboxypeptidase-like, regulatory domain"/>
    <property type="match status" value="1"/>
</dbReference>
<dbReference type="SUPFAM" id="SSF49464">
    <property type="entry name" value="Carboxypeptidase regulatory domain-like"/>
    <property type="match status" value="1"/>
</dbReference>
<evidence type="ECO:0000256" key="1">
    <source>
        <dbReference type="ARBA" id="ARBA00004651"/>
    </source>
</evidence>
<feature type="transmembrane region" description="Helical" evidence="8">
    <location>
        <begin position="296"/>
        <end position="319"/>
    </location>
</feature>
<feature type="compositionally biased region" description="Polar residues" evidence="7">
    <location>
        <begin position="625"/>
        <end position="638"/>
    </location>
</feature>
<evidence type="ECO:0000256" key="6">
    <source>
        <dbReference type="ARBA" id="ARBA00023136"/>
    </source>
</evidence>
<dbReference type="GO" id="GO:0005886">
    <property type="term" value="C:plasma membrane"/>
    <property type="evidence" value="ECO:0007669"/>
    <property type="project" value="UniProtKB-SubCell"/>
</dbReference>
<keyword evidence="5 8" id="KW-1133">Transmembrane helix</keyword>
<feature type="compositionally biased region" description="Low complexity" evidence="7">
    <location>
        <begin position="614"/>
        <end position="624"/>
    </location>
</feature>
<feature type="transmembrane region" description="Helical" evidence="8">
    <location>
        <begin position="97"/>
        <end position="117"/>
    </location>
</feature>
<keyword evidence="4 8" id="KW-0812">Transmembrane</keyword>
<feature type="transmembrane region" description="Helical" evidence="8">
    <location>
        <begin position="189"/>
        <end position="206"/>
    </location>
</feature>
<feature type="region of interest" description="Disordered" evidence="7">
    <location>
        <begin position="614"/>
        <end position="653"/>
    </location>
</feature>
<feature type="region of interest" description="Disordered" evidence="7">
    <location>
        <begin position="570"/>
        <end position="592"/>
    </location>
</feature>
<evidence type="ECO:0000256" key="2">
    <source>
        <dbReference type="ARBA" id="ARBA00022448"/>
    </source>
</evidence>
<dbReference type="InterPro" id="IPR020846">
    <property type="entry name" value="MFS_dom"/>
</dbReference>
<dbReference type="InterPro" id="IPR036259">
    <property type="entry name" value="MFS_trans_sf"/>
</dbReference>
<feature type="transmembrane region" description="Helical" evidence="8">
    <location>
        <begin position="31"/>
        <end position="54"/>
    </location>
</feature>
<evidence type="ECO:0000256" key="3">
    <source>
        <dbReference type="ARBA" id="ARBA00022475"/>
    </source>
</evidence>
<dbReference type="CDD" id="cd17321">
    <property type="entry name" value="MFS_MMR_MDR_like"/>
    <property type="match status" value="1"/>
</dbReference>
<keyword evidence="2" id="KW-0813">Transport</keyword>
<dbReference type="InterPro" id="IPR008969">
    <property type="entry name" value="CarboxyPept-like_regulatory"/>
</dbReference>
<evidence type="ECO:0000256" key="8">
    <source>
        <dbReference type="SAM" id="Phobius"/>
    </source>
</evidence>
<dbReference type="Pfam" id="PF07690">
    <property type="entry name" value="MFS_1"/>
    <property type="match status" value="2"/>
</dbReference>
<dbReference type="Gene3D" id="1.20.1250.20">
    <property type="entry name" value="MFS general substrate transporter like domains"/>
    <property type="match status" value="2"/>
</dbReference>
<dbReference type="PANTHER" id="PTHR42718">
    <property type="entry name" value="MAJOR FACILITATOR SUPERFAMILY MULTIDRUG TRANSPORTER MFSC"/>
    <property type="match status" value="1"/>
</dbReference>
<feature type="transmembrane region" description="Helical" evidence="8">
    <location>
        <begin position="226"/>
        <end position="244"/>
    </location>
</feature>
<keyword evidence="11" id="KW-1185">Reference proteome</keyword>
<evidence type="ECO:0000259" key="9">
    <source>
        <dbReference type="PROSITE" id="PS50850"/>
    </source>
</evidence>
<feature type="transmembrane region" description="Helical" evidence="8">
    <location>
        <begin position="256"/>
        <end position="275"/>
    </location>
</feature>
<feature type="transmembrane region" description="Helical" evidence="8">
    <location>
        <begin position="159"/>
        <end position="183"/>
    </location>
</feature>
<dbReference type="RefSeq" id="WP_179792032.1">
    <property type="nucleotide sequence ID" value="NZ_BAABHP010000012.1"/>
</dbReference>
<comment type="subcellular location">
    <subcellularLocation>
        <location evidence="1">Cell membrane</location>
        <topology evidence="1">Multi-pass membrane protein</topology>
    </subcellularLocation>
</comment>
<dbReference type="Pfam" id="PF13620">
    <property type="entry name" value="CarboxypepD_reg"/>
    <property type="match status" value="1"/>
</dbReference>
<feature type="transmembrane region" description="Helical" evidence="8">
    <location>
        <begin position="442"/>
        <end position="465"/>
    </location>
</feature>
<protein>
    <submittedName>
        <fullName evidence="10">EmrB/QacA subfamily drug resistance transporter</fullName>
    </submittedName>
</protein>
<feature type="transmembrane region" description="Helical" evidence="8">
    <location>
        <begin position="339"/>
        <end position="360"/>
    </location>
</feature>
<sequence length="729" mass="75690">MTSTALEPVPVSRAHPDHPGYKWLALSNTTLGVLMATMNSSIVLISLPAIFRGIGINPLEPGNISYLLWMIMGYMLVTAVLVVTLGRFGDMYGRAKIYNAGFAVFTVASIALALDPFSGGGGALWLILVRVVQGIGGAMLMANATAILTDAFPAERRGFAIGTNSVAAIGGSFIGLLVGGVLSEVDWRLVFWVSVPFGVLGTIWAYKTLRDPAGRREHKIDWWGNLTFGVGLILLLVGVIYAIQPYGGHAEGWTNPFVLTCLIGGVVVLAVFCFVETRVDQPMFHLELFRIRAFTSGLVATLMSALSRGGLQFMLIIWLQGIWLPLHGYDYEQTPLWSAIYMLPLTVGFLISAPISGVLSDRFGARLFATGGLVIVALTFVGLLLLPTDFNYWWFAAILFVNGVGSGLFISPNMTGIMNSLPADQRGAGSGMMSTLQNSGMALSIGIFFSMLIAGLASSMPAALLGGLTAQNVPLPVAQQVAALPPVGTLFAAFLGYNPMAEILGPQVLGALPPGNAATLVGKQFFPNLVTGAFHDGLVVVFAVAIAVSLVGAIASLFRGGKYVHGQDDAADRVEPAEGDPAGPALPAPTVSHAAPAAIDADDTADTAEFATTGAAATPRAADASSPSGGRNGTSSGAVLSGRVTTADGRPVGATLTATDASGRQIGRARTDSEGGFTLRARPGTALLICSAPGHAPRAETLTIGVGGTRHDVVLEATGRGARTPVAGS</sequence>
<feature type="transmembrane region" description="Helical" evidence="8">
    <location>
        <begin position="392"/>
        <end position="410"/>
    </location>
</feature>
<accession>A0A7Y9J3J5</accession>
<feature type="transmembrane region" description="Helical" evidence="8">
    <location>
        <begin position="537"/>
        <end position="558"/>
    </location>
</feature>